<keyword evidence="1" id="KW-0812">Transmembrane</keyword>
<evidence type="ECO:0000313" key="2">
    <source>
        <dbReference type="EMBL" id="KAK1430580.1"/>
    </source>
</evidence>
<keyword evidence="1" id="KW-0472">Membrane</keyword>
<gene>
    <name evidence="2" type="ORF">QVD17_13427</name>
</gene>
<accession>A0AAD8KW10</accession>
<organism evidence="2 3">
    <name type="scientific">Tagetes erecta</name>
    <name type="common">African marigold</name>
    <dbReference type="NCBI Taxonomy" id="13708"/>
    <lineage>
        <taxon>Eukaryota</taxon>
        <taxon>Viridiplantae</taxon>
        <taxon>Streptophyta</taxon>
        <taxon>Embryophyta</taxon>
        <taxon>Tracheophyta</taxon>
        <taxon>Spermatophyta</taxon>
        <taxon>Magnoliopsida</taxon>
        <taxon>eudicotyledons</taxon>
        <taxon>Gunneridae</taxon>
        <taxon>Pentapetalae</taxon>
        <taxon>asterids</taxon>
        <taxon>campanulids</taxon>
        <taxon>Asterales</taxon>
        <taxon>Asteraceae</taxon>
        <taxon>Asteroideae</taxon>
        <taxon>Heliantheae alliance</taxon>
        <taxon>Tageteae</taxon>
        <taxon>Tagetes</taxon>
    </lineage>
</organism>
<dbReference type="AlphaFoldDB" id="A0AAD8KW10"/>
<keyword evidence="3" id="KW-1185">Reference proteome</keyword>
<dbReference type="Proteomes" id="UP001229421">
    <property type="component" value="Unassembled WGS sequence"/>
</dbReference>
<name>A0AAD8KW10_TARER</name>
<protein>
    <submittedName>
        <fullName evidence="2">Uncharacterized protein</fullName>
    </submittedName>
</protein>
<proteinExistence type="predicted"/>
<reference evidence="2" key="1">
    <citation type="journal article" date="2023" name="bioRxiv">
        <title>Improved chromosome-level genome assembly for marigold (Tagetes erecta).</title>
        <authorList>
            <person name="Jiang F."/>
            <person name="Yuan L."/>
            <person name="Wang S."/>
            <person name="Wang H."/>
            <person name="Xu D."/>
            <person name="Wang A."/>
            <person name="Fan W."/>
        </authorList>
    </citation>
    <scope>NUCLEOTIDE SEQUENCE</scope>
    <source>
        <strain evidence="2">WSJ</strain>
        <tissue evidence="2">Leaf</tissue>
    </source>
</reference>
<comment type="caution">
    <text evidence="2">The sequence shown here is derived from an EMBL/GenBank/DDBJ whole genome shotgun (WGS) entry which is preliminary data.</text>
</comment>
<evidence type="ECO:0000256" key="1">
    <source>
        <dbReference type="SAM" id="Phobius"/>
    </source>
</evidence>
<evidence type="ECO:0000313" key="3">
    <source>
        <dbReference type="Proteomes" id="UP001229421"/>
    </source>
</evidence>
<feature type="transmembrane region" description="Helical" evidence="1">
    <location>
        <begin position="22"/>
        <end position="49"/>
    </location>
</feature>
<sequence length="84" mass="9850">MQWRSQNQIAEISTVTDRRHRIFVNFVTFIIFIIIIISLSPHLSLYIIIHTLLSYYRNTRSLCKPSFSDAKVGPKVTLKHRSAF</sequence>
<dbReference type="EMBL" id="JAUHHV010000003">
    <property type="protein sequence ID" value="KAK1430580.1"/>
    <property type="molecule type" value="Genomic_DNA"/>
</dbReference>
<keyword evidence="1" id="KW-1133">Transmembrane helix</keyword>